<dbReference type="PANTHER" id="PTHR24321">
    <property type="entry name" value="DEHYDROGENASES, SHORT CHAIN"/>
    <property type="match status" value="1"/>
</dbReference>
<evidence type="ECO:0000256" key="2">
    <source>
        <dbReference type="ARBA" id="ARBA00023002"/>
    </source>
</evidence>
<dbReference type="PRINTS" id="PR00080">
    <property type="entry name" value="SDRFAMILY"/>
</dbReference>
<evidence type="ECO:0000313" key="4">
    <source>
        <dbReference type="Proteomes" id="UP000219048"/>
    </source>
</evidence>
<organism evidence="3 4">
    <name type="scientific">Flagellimonas pacifica</name>
    <dbReference type="NCBI Taxonomy" id="1247520"/>
    <lineage>
        <taxon>Bacteria</taxon>
        <taxon>Pseudomonadati</taxon>
        <taxon>Bacteroidota</taxon>
        <taxon>Flavobacteriia</taxon>
        <taxon>Flavobacteriales</taxon>
        <taxon>Flavobacteriaceae</taxon>
        <taxon>Flagellimonas</taxon>
    </lineage>
</organism>
<dbReference type="RefSeq" id="WP_097047186.1">
    <property type="nucleotide sequence ID" value="NZ_OBEH01000007.1"/>
</dbReference>
<evidence type="ECO:0000256" key="1">
    <source>
        <dbReference type="ARBA" id="ARBA00006484"/>
    </source>
</evidence>
<protein>
    <submittedName>
        <fullName evidence="3">NAD(P)-dependent dehydrogenase, short-chain alcohol dehydrogenase family</fullName>
    </submittedName>
</protein>
<dbReference type="PROSITE" id="PS00061">
    <property type="entry name" value="ADH_SHORT"/>
    <property type="match status" value="1"/>
</dbReference>
<dbReference type="InterPro" id="IPR020904">
    <property type="entry name" value="Sc_DH/Rdtase_CS"/>
</dbReference>
<dbReference type="Gene3D" id="3.40.50.720">
    <property type="entry name" value="NAD(P)-binding Rossmann-like Domain"/>
    <property type="match status" value="1"/>
</dbReference>
<dbReference type="InterPro" id="IPR002347">
    <property type="entry name" value="SDR_fam"/>
</dbReference>
<proteinExistence type="inferred from homology"/>
<evidence type="ECO:0000313" key="3">
    <source>
        <dbReference type="EMBL" id="SNZ01746.1"/>
    </source>
</evidence>
<keyword evidence="4" id="KW-1185">Reference proteome</keyword>
<keyword evidence="2" id="KW-0560">Oxidoreductase</keyword>
<reference evidence="4" key="1">
    <citation type="submission" date="2017-09" db="EMBL/GenBank/DDBJ databases">
        <authorList>
            <person name="Varghese N."/>
            <person name="Submissions S."/>
        </authorList>
    </citation>
    <scope>NUCLEOTIDE SEQUENCE [LARGE SCALE GENOMIC DNA]</scope>
    <source>
        <strain evidence="4">DSM 25885</strain>
    </source>
</reference>
<dbReference type="PANTHER" id="PTHR24321:SF8">
    <property type="entry name" value="ESTRADIOL 17-BETA-DEHYDROGENASE 8-RELATED"/>
    <property type="match status" value="1"/>
</dbReference>
<dbReference type="Pfam" id="PF13561">
    <property type="entry name" value="adh_short_C2"/>
    <property type="match status" value="1"/>
</dbReference>
<dbReference type="InterPro" id="IPR036291">
    <property type="entry name" value="NAD(P)-bd_dom_sf"/>
</dbReference>
<name>A0A285N165_9FLAO</name>
<dbReference type="AlphaFoldDB" id="A0A285N165"/>
<sequence length="255" mass="27978">MNISFKNKTIIVTGGTSGIGKVSAMQFLESGGQVIVLGRTQSKIKQELKTFSPRLSFYKCDISRHEEIKNVFKLIKAKHSVIDVLVNNAGIQTYGNVVDTNEALWDRTMDTNLKSIYLCTKHTIPLMENSVHPVIINVGSAQGFVSQKNVAAYATSKEALHGLTRSIAINFAPKIRCLAICPGAVYTPMLEEDLKGFDDKESIIEETKNIHLLQRIAAPEEVANFITFFASEKASFATGHAYRVDGGIGLKIQGT</sequence>
<dbReference type="SUPFAM" id="SSF51735">
    <property type="entry name" value="NAD(P)-binding Rossmann-fold domains"/>
    <property type="match status" value="1"/>
</dbReference>
<dbReference type="OrthoDB" id="9803333at2"/>
<dbReference type="EMBL" id="OBEH01000007">
    <property type="protein sequence ID" value="SNZ01746.1"/>
    <property type="molecule type" value="Genomic_DNA"/>
</dbReference>
<dbReference type="CDD" id="cd05233">
    <property type="entry name" value="SDR_c"/>
    <property type="match status" value="1"/>
</dbReference>
<dbReference type="Proteomes" id="UP000219048">
    <property type="component" value="Unassembled WGS sequence"/>
</dbReference>
<dbReference type="PRINTS" id="PR00081">
    <property type="entry name" value="GDHRDH"/>
</dbReference>
<comment type="similarity">
    <text evidence="1">Belongs to the short-chain dehydrogenases/reductases (SDR) family.</text>
</comment>
<accession>A0A285N165</accession>
<dbReference type="GO" id="GO:0016491">
    <property type="term" value="F:oxidoreductase activity"/>
    <property type="evidence" value="ECO:0007669"/>
    <property type="project" value="UniProtKB-KW"/>
</dbReference>
<gene>
    <name evidence="3" type="ORF">SAMN06265377_3589</name>
</gene>
<dbReference type="FunFam" id="3.40.50.720:FF:000084">
    <property type="entry name" value="Short-chain dehydrogenase reductase"/>
    <property type="match status" value="1"/>
</dbReference>